<evidence type="ECO:0000259" key="3">
    <source>
        <dbReference type="Pfam" id="PF12697"/>
    </source>
</evidence>
<dbReference type="PANTHER" id="PTHR43798">
    <property type="entry name" value="MONOACYLGLYCEROL LIPASE"/>
    <property type="match status" value="1"/>
</dbReference>
<dbReference type="InterPro" id="IPR000073">
    <property type="entry name" value="AB_hydrolase_1"/>
</dbReference>
<dbReference type="PANTHER" id="PTHR43798:SF31">
    <property type="entry name" value="AB HYDROLASE SUPERFAMILY PROTEIN YCLE"/>
    <property type="match status" value="1"/>
</dbReference>
<keyword evidence="5" id="KW-1185">Reference proteome</keyword>
<evidence type="ECO:0000313" key="5">
    <source>
        <dbReference type="Proteomes" id="UP001553843"/>
    </source>
</evidence>
<dbReference type="InterPro" id="IPR050266">
    <property type="entry name" value="AB_hydrolase_sf"/>
</dbReference>
<dbReference type="GO" id="GO:0016787">
    <property type="term" value="F:hydrolase activity"/>
    <property type="evidence" value="ECO:0007669"/>
    <property type="project" value="UniProtKB-KW"/>
</dbReference>
<evidence type="ECO:0000256" key="1">
    <source>
        <dbReference type="ARBA" id="ARBA00022801"/>
    </source>
</evidence>
<dbReference type="Pfam" id="PF12697">
    <property type="entry name" value="Abhydrolase_6"/>
    <property type="match status" value="1"/>
</dbReference>
<protein>
    <submittedName>
        <fullName evidence="4">Alpha/beta hydrolase</fullName>
    </submittedName>
</protein>
<sequence>MRAEGPVGPGTGLTPAAGRPGIWTAGPDEGVPLVLVHGIRVSARMWDPHTRRLAPRFRITAPDLPGHGTQHDRPFSLEEAVAQVGLAVEEAALATGRPPLVVGASLGGYVALAYGAAHPDRAAAVLVQGATARPDRLTGWVYRTAARAIWGLGPARAARLNDRALKRRLPRESYQAIMGGGLTMHAFVEVVEDLTRRDFLNVAARARLPVLFVNGRGDRLFRAQEREFVAAVRSGGGYSRLFHVNGPHDMSISDPAAFTRIVERGHALLSEARPEAFAPRDERT</sequence>
<dbReference type="EMBL" id="JBEYRS010000006">
    <property type="protein sequence ID" value="MEW2363823.1"/>
    <property type="molecule type" value="Genomic_DNA"/>
</dbReference>
<comment type="caution">
    <text evidence="4">The sequence shown here is derived from an EMBL/GenBank/DDBJ whole genome shotgun (WGS) entry which is preliminary data.</text>
</comment>
<dbReference type="SUPFAM" id="SSF53474">
    <property type="entry name" value="alpha/beta-Hydrolases"/>
    <property type="match status" value="1"/>
</dbReference>
<dbReference type="PRINTS" id="PR00111">
    <property type="entry name" value="ABHYDROLASE"/>
</dbReference>
<feature type="domain" description="AB hydrolase-1" evidence="3">
    <location>
        <begin position="33"/>
        <end position="278"/>
    </location>
</feature>
<dbReference type="Proteomes" id="UP001553843">
    <property type="component" value="Unassembled WGS sequence"/>
</dbReference>
<organism evidence="4 5">
    <name type="scientific">Streptomyces huasconensis</name>
    <dbReference type="NCBI Taxonomy" id="1854574"/>
    <lineage>
        <taxon>Bacteria</taxon>
        <taxon>Bacillati</taxon>
        <taxon>Actinomycetota</taxon>
        <taxon>Actinomycetes</taxon>
        <taxon>Kitasatosporales</taxon>
        <taxon>Streptomycetaceae</taxon>
        <taxon>Streptomyces</taxon>
    </lineage>
</organism>
<dbReference type="RefSeq" id="WP_359779522.1">
    <property type="nucleotide sequence ID" value="NZ_JBEYRR010000006.1"/>
</dbReference>
<keyword evidence="1 4" id="KW-0378">Hydrolase</keyword>
<accession>A0ABV3LWI8</accession>
<proteinExistence type="predicted"/>
<dbReference type="InterPro" id="IPR029058">
    <property type="entry name" value="AB_hydrolase_fold"/>
</dbReference>
<dbReference type="Gene3D" id="3.40.50.1820">
    <property type="entry name" value="alpha/beta hydrolase"/>
    <property type="match status" value="1"/>
</dbReference>
<evidence type="ECO:0000313" key="4">
    <source>
        <dbReference type="EMBL" id="MEW2363823.1"/>
    </source>
</evidence>
<name>A0ABV3LWI8_9ACTN</name>
<feature type="region of interest" description="Disordered" evidence="2">
    <location>
        <begin position="1"/>
        <end position="20"/>
    </location>
</feature>
<evidence type="ECO:0000256" key="2">
    <source>
        <dbReference type="SAM" id="MobiDB-lite"/>
    </source>
</evidence>
<reference evidence="4 5" key="1">
    <citation type="submission" date="2024-06" db="EMBL/GenBank/DDBJ databases">
        <title>The Natural Products Discovery Center: Release of the First 8490 Sequenced Strains for Exploring Actinobacteria Biosynthetic Diversity.</title>
        <authorList>
            <person name="Kalkreuter E."/>
            <person name="Kautsar S.A."/>
            <person name="Yang D."/>
            <person name="Bader C.D."/>
            <person name="Teijaro C.N."/>
            <person name="Fluegel L."/>
            <person name="Davis C.M."/>
            <person name="Simpson J.R."/>
            <person name="Lauterbach L."/>
            <person name="Steele A.D."/>
            <person name="Gui C."/>
            <person name="Meng S."/>
            <person name="Li G."/>
            <person name="Viehrig K."/>
            <person name="Ye F."/>
            <person name="Su P."/>
            <person name="Kiefer A.F."/>
            <person name="Nichols A."/>
            <person name="Cepeda A.J."/>
            <person name="Yan W."/>
            <person name="Fan B."/>
            <person name="Jiang Y."/>
            <person name="Adhikari A."/>
            <person name="Zheng C.-J."/>
            <person name="Schuster L."/>
            <person name="Cowan T.M."/>
            <person name="Smanski M.J."/>
            <person name="Chevrette M.G."/>
            <person name="De Carvalho L.P.S."/>
            <person name="Shen B."/>
        </authorList>
    </citation>
    <scope>NUCLEOTIDE SEQUENCE [LARGE SCALE GENOMIC DNA]</scope>
    <source>
        <strain evidence="4 5">NPDC047833</strain>
    </source>
</reference>
<gene>
    <name evidence="4" type="ORF">AB0887_17985</name>
</gene>